<dbReference type="OrthoDB" id="5875992at2759"/>
<dbReference type="PANTHER" id="PTHR32063:SF77">
    <property type="entry name" value="ACR FAMILY TRANSPORT PROTEIN"/>
    <property type="match status" value="1"/>
</dbReference>
<protein>
    <recommendedName>
        <fullName evidence="4">SSD domain-containing protein</fullName>
    </recommendedName>
</protein>
<dbReference type="Proteomes" id="UP000218231">
    <property type="component" value="Unassembled WGS sequence"/>
</dbReference>
<reference evidence="2 3" key="1">
    <citation type="journal article" date="2017" name="Curr. Biol.">
        <title>Genome architecture and evolution of a unichromosomal asexual nematode.</title>
        <authorList>
            <person name="Fradin H."/>
            <person name="Zegar C."/>
            <person name="Gutwein M."/>
            <person name="Lucas J."/>
            <person name="Kovtun M."/>
            <person name="Corcoran D."/>
            <person name="Baugh L.R."/>
            <person name="Kiontke K."/>
            <person name="Gunsalus K."/>
            <person name="Fitch D.H."/>
            <person name="Piano F."/>
        </authorList>
    </citation>
    <scope>NUCLEOTIDE SEQUENCE [LARGE SCALE GENOMIC DNA]</scope>
    <source>
        <strain evidence="2">PF1309</strain>
    </source>
</reference>
<dbReference type="Gene3D" id="1.20.1640.10">
    <property type="entry name" value="Multidrug efflux transporter AcrB transmembrane domain"/>
    <property type="match status" value="1"/>
</dbReference>
<feature type="signal peptide" evidence="1">
    <location>
        <begin position="1"/>
        <end position="21"/>
    </location>
</feature>
<gene>
    <name evidence="2" type="ORF">WR25_24493</name>
</gene>
<evidence type="ECO:0000256" key="1">
    <source>
        <dbReference type="SAM" id="SignalP"/>
    </source>
</evidence>
<dbReference type="InterPro" id="IPR001036">
    <property type="entry name" value="Acrflvin-R"/>
</dbReference>
<evidence type="ECO:0000313" key="2">
    <source>
        <dbReference type="EMBL" id="PAV93868.1"/>
    </source>
</evidence>
<dbReference type="GO" id="GO:0042910">
    <property type="term" value="F:xenobiotic transmembrane transporter activity"/>
    <property type="evidence" value="ECO:0007669"/>
    <property type="project" value="TreeGrafter"/>
</dbReference>
<dbReference type="AlphaFoldDB" id="A0A2A2M5U1"/>
<accession>A0A2A2M5U1</accession>
<keyword evidence="3" id="KW-1185">Reference proteome</keyword>
<dbReference type="PANTHER" id="PTHR32063">
    <property type="match status" value="1"/>
</dbReference>
<comment type="caution">
    <text evidence="2">The sequence shown here is derived from an EMBL/GenBank/DDBJ whole genome shotgun (WGS) entry which is preliminary data.</text>
</comment>
<dbReference type="GO" id="GO:0005886">
    <property type="term" value="C:plasma membrane"/>
    <property type="evidence" value="ECO:0007669"/>
    <property type="project" value="TreeGrafter"/>
</dbReference>
<proteinExistence type="predicted"/>
<dbReference type="SUPFAM" id="SSF82866">
    <property type="entry name" value="Multidrug efflux transporter AcrB transmembrane domain"/>
    <property type="match status" value="1"/>
</dbReference>
<sequence length="67" mass="7089">MELLGFNLNQMTLLGLSLVAGVLVDDAIVEIENIVRHMRMGKSAYQASIDAADEIGLAVLATTITSA</sequence>
<feature type="chain" id="PRO_5013285396" description="SSD domain-containing protein" evidence="1">
    <location>
        <begin position="22"/>
        <end position="67"/>
    </location>
</feature>
<evidence type="ECO:0008006" key="4">
    <source>
        <dbReference type="Google" id="ProtNLM"/>
    </source>
</evidence>
<dbReference type="Pfam" id="PF00873">
    <property type="entry name" value="ACR_tran"/>
    <property type="match status" value="1"/>
</dbReference>
<keyword evidence="1" id="KW-0732">Signal</keyword>
<evidence type="ECO:0000313" key="3">
    <source>
        <dbReference type="Proteomes" id="UP000218231"/>
    </source>
</evidence>
<name>A0A2A2M5U1_9BILA</name>
<dbReference type="EMBL" id="LIAE01003437">
    <property type="protein sequence ID" value="PAV93868.1"/>
    <property type="molecule type" value="Genomic_DNA"/>
</dbReference>
<organism evidence="2 3">
    <name type="scientific">Diploscapter pachys</name>
    <dbReference type="NCBI Taxonomy" id="2018661"/>
    <lineage>
        <taxon>Eukaryota</taxon>
        <taxon>Metazoa</taxon>
        <taxon>Ecdysozoa</taxon>
        <taxon>Nematoda</taxon>
        <taxon>Chromadorea</taxon>
        <taxon>Rhabditida</taxon>
        <taxon>Rhabditina</taxon>
        <taxon>Rhabditomorpha</taxon>
        <taxon>Rhabditoidea</taxon>
        <taxon>Rhabditidae</taxon>
        <taxon>Diploscapter</taxon>
    </lineage>
</organism>